<keyword evidence="4" id="KW-1185">Reference proteome</keyword>
<evidence type="ECO:0000313" key="3">
    <source>
        <dbReference type="EMBL" id="MBK1896698.1"/>
    </source>
</evidence>
<dbReference type="SUPFAM" id="SSF55008">
    <property type="entry name" value="HMA, heavy metal-associated domain"/>
    <property type="match status" value="1"/>
</dbReference>
<feature type="chain" id="PRO_5045755589" evidence="1">
    <location>
        <begin position="22"/>
        <end position="292"/>
    </location>
</feature>
<evidence type="ECO:0000313" key="4">
    <source>
        <dbReference type="Proteomes" id="UP000628669"/>
    </source>
</evidence>
<name>A0ABS1FWI7_9FLAO</name>
<evidence type="ECO:0000256" key="1">
    <source>
        <dbReference type="SAM" id="SignalP"/>
    </source>
</evidence>
<proteinExistence type="predicted"/>
<gene>
    <name evidence="3" type="ORF">JHL15_13100</name>
</gene>
<dbReference type="EMBL" id="JAENHK010000010">
    <property type="protein sequence ID" value="MBK1896698.1"/>
    <property type="molecule type" value="Genomic_DNA"/>
</dbReference>
<dbReference type="RefSeq" id="WP_200246380.1">
    <property type="nucleotide sequence ID" value="NZ_JAENHK010000010.1"/>
</dbReference>
<dbReference type="Gene3D" id="3.30.70.100">
    <property type="match status" value="1"/>
</dbReference>
<comment type="caution">
    <text evidence="3">The sequence shown here is derived from an EMBL/GenBank/DDBJ whole genome shotgun (WGS) entry which is preliminary data.</text>
</comment>
<dbReference type="InterPro" id="IPR021782">
    <property type="entry name" value="DUF3347"/>
</dbReference>
<organism evidence="3 4">
    <name type="scientific">Chryseobacterium paridis</name>
    <dbReference type="NCBI Taxonomy" id="2800328"/>
    <lineage>
        <taxon>Bacteria</taxon>
        <taxon>Pseudomonadati</taxon>
        <taxon>Bacteroidota</taxon>
        <taxon>Flavobacteriia</taxon>
        <taxon>Flavobacteriales</taxon>
        <taxon>Weeksellaceae</taxon>
        <taxon>Chryseobacterium group</taxon>
        <taxon>Chryseobacterium</taxon>
    </lineage>
</organism>
<feature type="domain" description="DUF3347" evidence="2">
    <location>
        <begin position="155"/>
        <end position="244"/>
    </location>
</feature>
<keyword evidence="1" id="KW-0732">Signal</keyword>
<dbReference type="InterPro" id="IPR036163">
    <property type="entry name" value="HMA_dom_sf"/>
</dbReference>
<reference evidence="4" key="1">
    <citation type="submission" date="2021-01" db="EMBL/GenBank/DDBJ databases">
        <title>Genome public.</title>
        <authorList>
            <person name="Liu C."/>
            <person name="Sun Q."/>
        </authorList>
    </citation>
    <scope>NUCLEOTIDE SEQUENCE [LARGE SCALE GENOMIC DNA]</scope>
    <source>
        <strain evidence="4">YIM B02567</strain>
    </source>
</reference>
<protein>
    <submittedName>
        <fullName evidence="3">DUF3347 domain-containing protein</fullName>
    </submittedName>
</protein>
<evidence type="ECO:0000259" key="2">
    <source>
        <dbReference type="Pfam" id="PF11827"/>
    </source>
</evidence>
<sequence length="292" mass="32805">MKSISKIWVAFTLLFSLAIHAQSKSIKTETVKIFGNCDICKTNIEKAGNLKKVATVNWNKDSKIATLTYDSQKTNQDEILKRIALAGYDSEKFLAPDNAYAALPECCRYNRDLKPDSQNKAMDINMKTDHMNHDQNKTAEADKMTTQNTSQLKAVFDHYFSLKNALVKTDANTTSSKASEMIKAIKAVEMTKLSNEEHMVWMKVMNDLTTNAEKISSAKDVAKQRETFAILSKNMYDLAKVSKQGSPVYYQHCPMYNNGKGADWLSLENEIKNPYFGSQMITCGSTVETLGN</sequence>
<dbReference type="Pfam" id="PF11827">
    <property type="entry name" value="DUF3347"/>
    <property type="match status" value="1"/>
</dbReference>
<dbReference type="Proteomes" id="UP000628669">
    <property type="component" value="Unassembled WGS sequence"/>
</dbReference>
<feature type="signal peptide" evidence="1">
    <location>
        <begin position="1"/>
        <end position="21"/>
    </location>
</feature>
<accession>A0ABS1FWI7</accession>